<keyword evidence="3" id="KW-0862">Zinc</keyword>
<evidence type="ECO:0000256" key="4">
    <source>
        <dbReference type="PROSITE-ProRule" id="PRU00175"/>
    </source>
</evidence>
<feature type="compositionally biased region" description="Polar residues" evidence="5">
    <location>
        <begin position="699"/>
        <end position="710"/>
    </location>
</feature>
<accession>A0A4S4LLI2</accession>
<feature type="compositionally biased region" description="Low complexity" evidence="5">
    <location>
        <begin position="113"/>
        <end position="144"/>
    </location>
</feature>
<feature type="compositionally biased region" description="Polar residues" evidence="5">
    <location>
        <begin position="898"/>
        <end position="909"/>
    </location>
</feature>
<dbReference type="InterPro" id="IPR001841">
    <property type="entry name" value="Znf_RING"/>
</dbReference>
<feature type="compositionally biased region" description="Polar residues" evidence="5">
    <location>
        <begin position="939"/>
        <end position="955"/>
    </location>
</feature>
<evidence type="ECO:0000259" key="6">
    <source>
        <dbReference type="PROSITE" id="PS50089"/>
    </source>
</evidence>
<evidence type="ECO:0000256" key="1">
    <source>
        <dbReference type="ARBA" id="ARBA00022723"/>
    </source>
</evidence>
<organism evidence="7 8">
    <name type="scientific">Bondarzewia mesenterica</name>
    <dbReference type="NCBI Taxonomy" id="1095465"/>
    <lineage>
        <taxon>Eukaryota</taxon>
        <taxon>Fungi</taxon>
        <taxon>Dikarya</taxon>
        <taxon>Basidiomycota</taxon>
        <taxon>Agaricomycotina</taxon>
        <taxon>Agaricomycetes</taxon>
        <taxon>Russulales</taxon>
        <taxon>Bondarzewiaceae</taxon>
        <taxon>Bondarzewia</taxon>
    </lineage>
</organism>
<feature type="compositionally biased region" description="Basic and acidic residues" evidence="5">
    <location>
        <begin position="572"/>
        <end position="582"/>
    </location>
</feature>
<dbReference type="PANTHER" id="PTHR14155">
    <property type="entry name" value="RING FINGER DOMAIN-CONTAINING"/>
    <property type="match status" value="1"/>
</dbReference>
<evidence type="ECO:0000313" key="7">
    <source>
        <dbReference type="EMBL" id="THH10860.1"/>
    </source>
</evidence>
<feature type="compositionally biased region" description="Polar residues" evidence="5">
    <location>
        <begin position="605"/>
        <end position="617"/>
    </location>
</feature>
<feature type="region of interest" description="Disordered" evidence="5">
    <location>
        <begin position="924"/>
        <end position="978"/>
    </location>
</feature>
<keyword evidence="2 4" id="KW-0863">Zinc-finger</keyword>
<feature type="compositionally biased region" description="Polar residues" evidence="5">
    <location>
        <begin position="176"/>
        <end position="188"/>
    </location>
</feature>
<dbReference type="Proteomes" id="UP000310158">
    <property type="component" value="Unassembled WGS sequence"/>
</dbReference>
<feature type="compositionally biased region" description="Low complexity" evidence="5">
    <location>
        <begin position="404"/>
        <end position="423"/>
    </location>
</feature>
<feature type="compositionally biased region" description="Low complexity" evidence="5">
    <location>
        <begin position="487"/>
        <end position="499"/>
    </location>
</feature>
<evidence type="ECO:0000313" key="8">
    <source>
        <dbReference type="Proteomes" id="UP000310158"/>
    </source>
</evidence>
<feature type="compositionally biased region" description="Polar residues" evidence="5">
    <location>
        <begin position="284"/>
        <end position="293"/>
    </location>
</feature>
<feature type="compositionally biased region" description="Low complexity" evidence="5">
    <location>
        <begin position="86"/>
        <end position="97"/>
    </location>
</feature>
<feature type="region of interest" description="Disordered" evidence="5">
    <location>
        <begin position="889"/>
        <end position="909"/>
    </location>
</feature>
<gene>
    <name evidence="7" type="ORF">EW146_g8238</name>
</gene>
<feature type="compositionally biased region" description="Basic and acidic residues" evidence="5">
    <location>
        <begin position="235"/>
        <end position="247"/>
    </location>
</feature>
<dbReference type="EMBL" id="SGPL01000545">
    <property type="protein sequence ID" value="THH10860.1"/>
    <property type="molecule type" value="Genomic_DNA"/>
</dbReference>
<dbReference type="PANTHER" id="PTHR14155:SF627">
    <property type="entry name" value="OS06G0192800 PROTEIN"/>
    <property type="match status" value="1"/>
</dbReference>
<name>A0A4S4LLI2_9AGAM</name>
<dbReference type="AlphaFoldDB" id="A0A4S4LLI2"/>
<feature type="compositionally biased region" description="Basic and acidic residues" evidence="5">
    <location>
        <begin position="842"/>
        <end position="856"/>
    </location>
</feature>
<reference evidence="7 8" key="1">
    <citation type="submission" date="2019-02" db="EMBL/GenBank/DDBJ databases">
        <title>Genome sequencing of the rare red list fungi Bondarzewia mesenterica.</title>
        <authorList>
            <person name="Buettner E."/>
            <person name="Kellner H."/>
        </authorList>
    </citation>
    <scope>NUCLEOTIDE SEQUENCE [LARGE SCALE GENOMIC DNA]</scope>
    <source>
        <strain evidence="7 8">DSM 108281</strain>
    </source>
</reference>
<dbReference type="GO" id="GO:0008270">
    <property type="term" value="F:zinc ion binding"/>
    <property type="evidence" value="ECO:0007669"/>
    <property type="project" value="UniProtKB-KW"/>
</dbReference>
<sequence length="1110" mass="119045">MQSPARTHPGQRVAEAVRVAPYLTHVVRHHGQLTLVPPDNAGRVRKAKTREIEQSSPVRKACKVKSRTAFQYWSDTLIPDYPPPSFAEATSTTAATCPPAPRSDIAPPSTIGPSASPSNSNSSVTASSPSLVSPSPIESQSSESSLDRLQPDPIMIPPIPPSRSQLHIPIPEPHSSAASALRYSTQANDSGSDSDSGEERTGGDTNRLHIVTQEEGTPRATEWEKDRMNGLSLEVRTEREHRRELERLGATSAVSMRAMGRSRSQLTLVPGKSELQPHSEIENKATTPGSTASAEPVSSIRPSHSRLTLGPGRRDRQPQPYFEEDVPTPCVGPSKSQLTLTPDKPQQSRPEEGVDEFSGSSPSTDSQDGDSRGRSPTPQSPTRANRKRFYLFSSGEPSSRERQGSASPSSPTFSSSQLSLPLQFLVRPASPGHKPKSRSEGFIPRKLFGLKGKEKEKGKKGTESPEPSEALDSWEMLNDSSAEETTKAASSCPAPIAPAVNGSGPSTRPYVSPSATPQPSIASDFLTRPKRHSMLDRPIPPPPVAPFAFSARRPAPPPPSPLRSSLSGATHVDPEPTGEPRSEPLPSQVPPSQTAPHSQPLKWVPSQNSAETHSTNAAGGDEHRADSGRSPVVPPEPSSVHPFLIQRLSPPDILNQGRHPDAVHRFFPYAPSPPPSSTPGGSPISVKSSVTYVDYGPGTFSSSTSQNSPTDRPPRRSVPVRSPLHVTEAYASSSEGNQESIGSAFDIEPAAHRRERSRSTSPTRSNPIHTPHGPRTPDKRHDTPNPIFLSPSLSSSSPIEAQAPPEIAPENRVVSVIGDIIDLYDHTPAPTNPDISVAELHAHSDQSERQDGDGNARWHYPGRPLPLPPGAPPAAIRPISVESFMAGMTGPRAHQGENRQQGVHHSVTPQSSVPIQVAYTSSLQASPPTHEDQVPHTPSADSHMSSGSSNPLTESDTFEDPSPAPSPAVGTSDNSNPYHEYTDLDVLLSRLEDGSNRTGDNYENLLLVADIMGSGGPARAVRTPPSPAIGRVELQRRRVTKDGRVKLKLSLLGVTIDRCSICMSQFKEGELAGLGTGCQHASVFFVFHEKCLSSWLARNRTCPLCRAAFG</sequence>
<feature type="region of interest" description="Disordered" evidence="5">
    <location>
        <begin position="84"/>
        <end position="810"/>
    </location>
</feature>
<feature type="compositionally biased region" description="Polar residues" evidence="5">
    <location>
        <begin position="334"/>
        <end position="348"/>
    </location>
</feature>
<dbReference type="Gene3D" id="3.30.40.10">
    <property type="entry name" value="Zinc/RING finger domain, C3HC4 (zinc finger)"/>
    <property type="match status" value="1"/>
</dbReference>
<feature type="compositionally biased region" description="Basic and acidic residues" evidence="5">
    <location>
        <begin position="451"/>
        <end position="463"/>
    </location>
</feature>
<dbReference type="InterPro" id="IPR013083">
    <property type="entry name" value="Znf_RING/FYVE/PHD"/>
</dbReference>
<feature type="domain" description="RING-type" evidence="6">
    <location>
        <begin position="1059"/>
        <end position="1106"/>
    </location>
</feature>
<evidence type="ECO:0000256" key="3">
    <source>
        <dbReference type="ARBA" id="ARBA00022833"/>
    </source>
</evidence>
<comment type="caution">
    <text evidence="7">The sequence shown here is derived from an EMBL/GenBank/DDBJ whole genome shotgun (WGS) entry which is preliminary data.</text>
</comment>
<evidence type="ECO:0000256" key="2">
    <source>
        <dbReference type="ARBA" id="ARBA00022771"/>
    </source>
</evidence>
<dbReference type="OrthoDB" id="8062037at2759"/>
<feature type="compositionally biased region" description="Polar residues" evidence="5">
    <location>
        <begin position="374"/>
        <end position="383"/>
    </location>
</feature>
<evidence type="ECO:0000256" key="5">
    <source>
        <dbReference type="SAM" id="MobiDB-lite"/>
    </source>
</evidence>
<keyword evidence="8" id="KW-1185">Reference proteome</keyword>
<feature type="compositionally biased region" description="Polar residues" evidence="5">
    <location>
        <begin position="730"/>
        <end position="741"/>
    </location>
</feature>
<feature type="region of interest" description="Disordered" evidence="5">
    <location>
        <begin position="842"/>
        <end position="875"/>
    </location>
</feature>
<keyword evidence="1" id="KW-0479">Metal-binding</keyword>
<proteinExistence type="predicted"/>
<feature type="compositionally biased region" description="Pro residues" evidence="5">
    <location>
        <begin position="863"/>
        <end position="872"/>
    </location>
</feature>
<dbReference type="InterPro" id="IPR053238">
    <property type="entry name" value="RING-H2_zinc_finger"/>
</dbReference>
<dbReference type="PROSITE" id="PS50089">
    <property type="entry name" value="ZF_RING_2"/>
    <property type="match status" value="1"/>
</dbReference>
<protein>
    <recommendedName>
        <fullName evidence="6">RING-type domain-containing protein</fullName>
    </recommendedName>
</protein>
<dbReference type="SUPFAM" id="SSF57850">
    <property type="entry name" value="RING/U-box"/>
    <property type="match status" value="1"/>
</dbReference>
<dbReference type="Pfam" id="PF13639">
    <property type="entry name" value="zf-RING_2"/>
    <property type="match status" value="1"/>
</dbReference>
<feature type="compositionally biased region" description="Low complexity" evidence="5">
    <location>
        <begin position="789"/>
        <end position="810"/>
    </location>
</feature>